<dbReference type="AlphaFoldDB" id="A0A1T4VVL7"/>
<name>A0A1T4VVL7_9GAMM</name>
<dbReference type="STRING" id="83771.SAMN02910357_02594"/>
<dbReference type="EMBL" id="FUXX01000054">
    <property type="protein sequence ID" value="SKA69033.1"/>
    <property type="molecule type" value="Genomic_DNA"/>
</dbReference>
<dbReference type="Proteomes" id="UP000242432">
    <property type="component" value="Unassembled WGS sequence"/>
</dbReference>
<dbReference type="PANTHER" id="PTHR35882">
    <property type="entry name" value="PELA"/>
    <property type="match status" value="1"/>
</dbReference>
<protein>
    <recommendedName>
        <fullName evidence="3">Polysaccharide deacetylase</fullName>
    </recommendedName>
</protein>
<gene>
    <name evidence="1" type="ORF">SAMN02745213_02154</name>
</gene>
<keyword evidence="2" id="KW-1185">Reference proteome</keyword>
<evidence type="ECO:0000313" key="2">
    <source>
        <dbReference type="Proteomes" id="UP000242432"/>
    </source>
</evidence>
<organism evidence="1 2">
    <name type="scientific">Succinivibrio dextrinosolvens DSM 3072</name>
    <dbReference type="NCBI Taxonomy" id="1123324"/>
    <lineage>
        <taxon>Bacteria</taxon>
        <taxon>Pseudomonadati</taxon>
        <taxon>Pseudomonadota</taxon>
        <taxon>Gammaproteobacteria</taxon>
        <taxon>Aeromonadales</taxon>
        <taxon>Succinivibrionaceae</taxon>
        <taxon>Succinivibrio</taxon>
    </lineage>
</organism>
<reference evidence="2" key="1">
    <citation type="submission" date="2017-02" db="EMBL/GenBank/DDBJ databases">
        <authorList>
            <person name="Varghese N."/>
            <person name="Submissions S."/>
        </authorList>
    </citation>
    <scope>NUCLEOTIDE SEQUENCE [LARGE SCALE GENOMIC DNA]</scope>
    <source>
        <strain evidence="2">DSM 3072</strain>
    </source>
</reference>
<sequence>MFKAPWGGAAVSPYPVFSLDNNQDIWLVDPFKFLDEMLALPKIPAADASTESGLRILTSHVDGDGFPSRSWFKGSPLVSEVLYNEVFSKIEIPHTVSVIEGETSPEGLYKDASPKLEALARKIFELPNVEVASHTYSHPFSWNIKSNMRKLVYGEFLPIPGYKEVDYDREVSGSINYINSRLCPPDKKVKVFLWSGNACPSPEAIEKVEKQGIVNVNGGNTIVLKGMDSLTNVSPVVYWTKKGVQVYAPMLNENVYTNEWTEHFDGFGRATESFDLTGHPRRLKSIAIYYHMYSGTYPSSLKALKSLYDYALSQDVTPMYLSEFAQRARTLYETGLGKNLDGSWRITSTGIRSLRVPAQFGIPVSSDIPGYNACEDGNYIILNKKHNTIHFAKEREDRVMLKSANGIVNKWVQNGNRIEFNIQSYIPLKLELWTKNKCQMVSSSEFESRVDNQVSIYQTKEKGSISGVLICN</sequence>
<evidence type="ECO:0008006" key="3">
    <source>
        <dbReference type="Google" id="ProtNLM"/>
    </source>
</evidence>
<dbReference type="RefSeq" id="WP_078929458.1">
    <property type="nucleotide sequence ID" value="NZ_FUXX01000054.1"/>
</dbReference>
<proteinExistence type="predicted"/>
<dbReference type="PANTHER" id="PTHR35882:SF2">
    <property type="entry name" value="PELA"/>
    <property type="match status" value="1"/>
</dbReference>
<dbReference type="InterPro" id="IPR011330">
    <property type="entry name" value="Glyco_hydro/deAcase_b/a-brl"/>
</dbReference>
<dbReference type="SUPFAM" id="SSF88713">
    <property type="entry name" value="Glycoside hydrolase/deacetylase"/>
    <property type="match status" value="1"/>
</dbReference>
<dbReference type="GO" id="GO:0005975">
    <property type="term" value="P:carbohydrate metabolic process"/>
    <property type="evidence" value="ECO:0007669"/>
    <property type="project" value="InterPro"/>
</dbReference>
<dbReference type="CDD" id="cd10922">
    <property type="entry name" value="CE4_PelA_like_C"/>
    <property type="match status" value="1"/>
</dbReference>
<evidence type="ECO:0000313" key="1">
    <source>
        <dbReference type="EMBL" id="SKA69033.1"/>
    </source>
</evidence>
<accession>A0A1T4VVL7</accession>